<name>A0ABR2Q3P5_9ROSI</name>
<sequence>MEPLLIRGRALFVSGPVLERSRSPSDEDLQVGCKRLWDHDSGGVRDTPSELMEMEAVGNRFEVSVQVSQDQNQNMDNQNVFTRVSYASKVRNSGSGVGNTQDGLDIDPNRVVVLYEDCVINHTESCVVGRTKDIVVGNSPPVSFEPDKSSGAASNSNTLFGPWMVVDTRRRRQQPSSMVNKPSVVSSLRSTGSRFTILEPESIQQSPLILLEGEDDVQHKKSKSARAVAGKAAVVPMVDGNQTSLVEHHPAAKNAAHAAVTILEQGHGRLSSEKSVVGKNRAAKSRGTKENIRQGLQIRKVVEARTISRPVLSKWVDSVTSQLNSIAAHADLDSDKSIKVIVGQSGSLENVPPDITWDTACHIEGDVIATAHD</sequence>
<gene>
    <name evidence="1" type="ORF">V6N11_069740</name>
</gene>
<keyword evidence="2" id="KW-1185">Reference proteome</keyword>
<comment type="caution">
    <text evidence="1">The sequence shown here is derived from an EMBL/GenBank/DDBJ whole genome shotgun (WGS) entry which is preliminary data.</text>
</comment>
<dbReference type="Proteomes" id="UP001396334">
    <property type="component" value="Unassembled WGS sequence"/>
</dbReference>
<evidence type="ECO:0000313" key="1">
    <source>
        <dbReference type="EMBL" id="KAK8995301.1"/>
    </source>
</evidence>
<proteinExistence type="predicted"/>
<accession>A0ABR2Q3P5</accession>
<evidence type="ECO:0000313" key="2">
    <source>
        <dbReference type="Proteomes" id="UP001396334"/>
    </source>
</evidence>
<dbReference type="EMBL" id="JBBPBN010000046">
    <property type="protein sequence ID" value="KAK8995301.1"/>
    <property type="molecule type" value="Genomic_DNA"/>
</dbReference>
<organism evidence="1 2">
    <name type="scientific">Hibiscus sabdariffa</name>
    <name type="common">roselle</name>
    <dbReference type="NCBI Taxonomy" id="183260"/>
    <lineage>
        <taxon>Eukaryota</taxon>
        <taxon>Viridiplantae</taxon>
        <taxon>Streptophyta</taxon>
        <taxon>Embryophyta</taxon>
        <taxon>Tracheophyta</taxon>
        <taxon>Spermatophyta</taxon>
        <taxon>Magnoliopsida</taxon>
        <taxon>eudicotyledons</taxon>
        <taxon>Gunneridae</taxon>
        <taxon>Pentapetalae</taxon>
        <taxon>rosids</taxon>
        <taxon>malvids</taxon>
        <taxon>Malvales</taxon>
        <taxon>Malvaceae</taxon>
        <taxon>Malvoideae</taxon>
        <taxon>Hibiscus</taxon>
    </lineage>
</organism>
<reference evidence="1 2" key="1">
    <citation type="journal article" date="2024" name="G3 (Bethesda)">
        <title>Genome assembly of Hibiscus sabdariffa L. provides insights into metabolisms of medicinal natural products.</title>
        <authorList>
            <person name="Kim T."/>
        </authorList>
    </citation>
    <scope>NUCLEOTIDE SEQUENCE [LARGE SCALE GENOMIC DNA]</scope>
    <source>
        <strain evidence="1">TK-2024</strain>
        <tissue evidence="1">Old leaves</tissue>
    </source>
</reference>
<protein>
    <submittedName>
        <fullName evidence="1">Uncharacterized protein</fullName>
    </submittedName>
</protein>